<dbReference type="CDD" id="cd02121">
    <property type="entry name" value="PA_GCPII_like"/>
    <property type="match status" value="1"/>
</dbReference>
<keyword evidence="4" id="KW-0812">Transmembrane</keyword>
<feature type="domain" description="Transferrin receptor-like dimerisation" evidence="6">
    <location>
        <begin position="845"/>
        <end position="925"/>
    </location>
</feature>
<evidence type="ECO:0000256" key="4">
    <source>
        <dbReference type="SAM" id="Phobius"/>
    </source>
</evidence>
<dbReference type="PANTHER" id="PTHR10404:SF46">
    <property type="entry name" value="VACUOLAR PROTEIN SORTING-ASSOCIATED PROTEIN 70"/>
    <property type="match status" value="1"/>
</dbReference>
<dbReference type="PANTHER" id="PTHR10404">
    <property type="entry name" value="N-ACETYLATED-ALPHA-LINKED ACIDIC DIPEPTIDASE"/>
    <property type="match status" value="1"/>
</dbReference>
<keyword evidence="4" id="KW-0472">Membrane</keyword>
<comment type="caution">
    <text evidence="8">The sequence shown here is derived from an EMBL/GenBank/DDBJ whole genome shotgun (WGS) entry which is preliminary data.</text>
</comment>
<dbReference type="SUPFAM" id="SSF52025">
    <property type="entry name" value="PA domain"/>
    <property type="match status" value="1"/>
</dbReference>
<evidence type="ECO:0000256" key="2">
    <source>
        <dbReference type="SAM" id="Coils"/>
    </source>
</evidence>
<evidence type="ECO:0000259" key="6">
    <source>
        <dbReference type="Pfam" id="PF04253"/>
    </source>
</evidence>
<evidence type="ECO:0000256" key="3">
    <source>
        <dbReference type="SAM" id="MobiDB-lite"/>
    </source>
</evidence>
<gene>
    <name evidence="8" type="ORF">A7U60_g8603</name>
</gene>
<dbReference type="Gene3D" id="3.50.30.30">
    <property type="match status" value="1"/>
</dbReference>
<dbReference type="EMBL" id="LNZH02000215">
    <property type="protein sequence ID" value="OCB84615.1"/>
    <property type="molecule type" value="Genomic_DNA"/>
</dbReference>
<dbReference type="InterPro" id="IPR036757">
    <property type="entry name" value="TFR-like_dimer_dom_sf"/>
</dbReference>
<organism evidence="8 9">
    <name type="scientific">Sanghuangporus baumii</name>
    <name type="common">Phellinus baumii</name>
    <dbReference type="NCBI Taxonomy" id="108892"/>
    <lineage>
        <taxon>Eukaryota</taxon>
        <taxon>Fungi</taxon>
        <taxon>Dikarya</taxon>
        <taxon>Basidiomycota</taxon>
        <taxon>Agaricomycotina</taxon>
        <taxon>Agaricomycetes</taxon>
        <taxon>Hymenochaetales</taxon>
        <taxon>Hymenochaetaceae</taxon>
        <taxon>Sanghuangporus</taxon>
    </lineage>
</organism>
<dbReference type="InterPro" id="IPR007365">
    <property type="entry name" value="TFR-like_dimer_dom"/>
</dbReference>
<feature type="domain" description="Peptidase M28" evidence="7">
    <location>
        <begin position="424"/>
        <end position="564"/>
    </location>
</feature>
<sequence>MVVVLDAIESEKLELDIADEGGVQLPADNEDELELTKSRRFRPLSRSGKRILRLTIAAFAIAMTLLSVSLAGRKRHRNDYELYSSFSEDSGNENLGFTFLNRVLNLEKTENLFLGIPSSKSAIHASGKFAGHPHLAGSPEDFEDAKAILELFQTQFAISVPEEEPIFSAGTPKSRRATLDIPCLKEPQAWIDIYYPIMNTPTDRSLEILDADGNVSWSADLEEDGDPLDFEAAKYRTAVPTFHGFSKDGEVEGELIFADYGRKEDYDALEAAGANLTGKIVITRYGGIFRGLKVKGAQERGAVGILIYSDPRDDGAVTVENGYKPYPAGPARNPTSVQRGSVQFISMYPGDPTTPGYPAYENSTRSEASNRPSIPSLPISWQNAERLLEEIGASSESRFISGKSSAKKVKLVNHFDEKVMPIWNTMAVIPGHITDEVVLVGNHRDAWVLGAADPTSGTVSLHEMIRGFGTLLRAGWKPLRTIVIASWDAEEYGLVGSTEWGEDFADWIGDHVMAYLNTDVSSAGSQFNVAASPSLVSLIEKAAKDLPHPTEKDKTLWDALDDQGPFEGPLDSTFEAEYAALQKAKAVSTSKVDPLGSGSDFTVFLQRIGIASSDQGFGGTPYDAPYHYHSIYDSQRWQLKFADPGFHRHVAVAKNLGLLALRIANAITLPLNTTQYSLELDNYLDAVGKIASSQQSASVDFSSLRTSIKNLQNASLALDVEKAEAEKELRKLLEEMCKNSANDIEDGPSRNRFVKGFLHFMGKMLGLPPPPRQTRQSNEAGFKKTFDEWLEHVSRETARGGQERWRPDRRGHRHGRSHPHPLPPPDHIAEQVLGDIALPRFIEAVKRVRRVNKKLSSFESGFISEGGIKDREWYRHLGVAPGKWLGYGATTFPALTEAFTIEQNTSLAQYEADRLEKLIDKLASDISV</sequence>
<evidence type="ECO:0000313" key="9">
    <source>
        <dbReference type="Proteomes" id="UP000757232"/>
    </source>
</evidence>
<dbReference type="SUPFAM" id="SSF47672">
    <property type="entry name" value="Transferrin receptor-like dimerisation domain"/>
    <property type="match status" value="2"/>
</dbReference>
<dbReference type="CDD" id="cd08022">
    <property type="entry name" value="M28_PSMA_like"/>
    <property type="match status" value="1"/>
</dbReference>
<evidence type="ECO:0000259" key="7">
    <source>
        <dbReference type="Pfam" id="PF04389"/>
    </source>
</evidence>
<dbReference type="Gene3D" id="1.20.930.40">
    <property type="entry name" value="Transferrin receptor-like, dimerisation domain"/>
    <property type="match status" value="1"/>
</dbReference>
<evidence type="ECO:0000259" key="5">
    <source>
        <dbReference type="Pfam" id="PF02225"/>
    </source>
</evidence>
<keyword evidence="2" id="KW-0175">Coiled coil</keyword>
<keyword evidence="4" id="KW-1133">Transmembrane helix</keyword>
<dbReference type="AlphaFoldDB" id="A0A9Q5MYG0"/>
<feature type="compositionally biased region" description="Basic residues" evidence="3">
    <location>
        <begin position="809"/>
        <end position="819"/>
    </location>
</feature>
<evidence type="ECO:0000313" key="8">
    <source>
        <dbReference type="EMBL" id="OCB84615.1"/>
    </source>
</evidence>
<feature type="coiled-coil region" evidence="2">
    <location>
        <begin position="708"/>
        <end position="735"/>
    </location>
</feature>
<keyword evidence="9" id="KW-1185">Reference proteome</keyword>
<dbReference type="Pfam" id="PF02225">
    <property type="entry name" value="PA"/>
    <property type="match status" value="1"/>
</dbReference>
<dbReference type="Proteomes" id="UP000757232">
    <property type="component" value="Unassembled WGS sequence"/>
</dbReference>
<dbReference type="InterPro" id="IPR046450">
    <property type="entry name" value="PA_dom_sf"/>
</dbReference>
<feature type="transmembrane region" description="Helical" evidence="4">
    <location>
        <begin position="51"/>
        <end position="72"/>
    </location>
</feature>
<dbReference type="InterPro" id="IPR039373">
    <property type="entry name" value="Peptidase_M28B"/>
</dbReference>
<proteinExistence type="inferred from homology"/>
<dbReference type="OrthoDB" id="5841748at2759"/>
<protein>
    <submittedName>
        <fullName evidence="8">Zn-dependent exopeptidase</fullName>
    </submittedName>
</protein>
<dbReference type="Gene3D" id="3.40.630.10">
    <property type="entry name" value="Zn peptidases"/>
    <property type="match status" value="1"/>
</dbReference>
<reference evidence="8" key="1">
    <citation type="submission" date="2016-06" db="EMBL/GenBank/DDBJ databases">
        <title>Draft Genome sequence of the fungus Inonotus baumii.</title>
        <authorList>
            <person name="Zhu H."/>
            <person name="Lin W."/>
        </authorList>
    </citation>
    <scope>NUCLEOTIDE SEQUENCE</scope>
    <source>
        <strain evidence="8">821</strain>
    </source>
</reference>
<dbReference type="SUPFAM" id="SSF53187">
    <property type="entry name" value="Zn-dependent exopeptidases"/>
    <property type="match status" value="1"/>
</dbReference>
<dbReference type="InterPro" id="IPR003137">
    <property type="entry name" value="PA_domain"/>
</dbReference>
<accession>A0A9Q5MYG0</accession>
<dbReference type="FunFam" id="3.40.630.10:FF:000101">
    <property type="entry name" value="N-acetylated alpha-linked acidic dipeptidase like 1"/>
    <property type="match status" value="1"/>
</dbReference>
<dbReference type="GO" id="GO:0004180">
    <property type="term" value="F:carboxypeptidase activity"/>
    <property type="evidence" value="ECO:0007669"/>
    <property type="project" value="TreeGrafter"/>
</dbReference>
<feature type="compositionally biased region" description="Basic and acidic residues" evidence="3">
    <location>
        <begin position="795"/>
        <end position="808"/>
    </location>
</feature>
<dbReference type="Pfam" id="PF04253">
    <property type="entry name" value="TFR_dimer"/>
    <property type="match status" value="1"/>
</dbReference>
<comment type="similarity">
    <text evidence="1">Belongs to the peptidase M28 family. M28B subfamily.</text>
</comment>
<feature type="domain" description="PA" evidence="5">
    <location>
        <begin position="251"/>
        <end position="327"/>
    </location>
</feature>
<name>A0A9Q5MYG0_SANBA</name>
<evidence type="ECO:0000256" key="1">
    <source>
        <dbReference type="ARBA" id="ARBA00005634"/>
    </source>
</evidence>
<dbReference type="Pfam" id="PF04389">
    <property type="entry name" value="Peptidase_M28"/>
    <property type="match status" value="1"/>
</dbReference>
<feature type="region of interest" description="Disordered" evidence="3">
    <location>
        <begin position="795"/>
        <end position="828"/>
    </location>
</feature>
<dbReference type="InterPro" id="IPR007484">
    <property type="entry name" value="Peptidase_M28"/>
</dbReference>